<evidence type="ECO:0000256" key="8">
    <source>
        <dbReference type="ARBA" id="ARBA00023204"/>
    </source>
</evidence>
<dbReference type="PANTHER" id="PTHR42848:SF1">
    <property type="entry name" value="HOLLIDAY JUNCTION BRANCH MIGRATION COMPLEX SUBUNIT RUVB"/>
    <property type="match status" value="1"/>
</dbReference>
<evidence type="ECO:0000256" key="7">
    <source>
        <dbReference type="ARBA" id="ARBA00023172"/>
    </source>
</evidence>
<dbReference type="GO" id="GO:0005524">
    <property type="term" value="F:ATP binding"/>
    <property type="evidence" value="ECO:0007669"/>
    <property type="project" value="UniProtKB-KW"/>
</dbReference>
<dbReference type="GO" id="GO:0003677">
    <property type="term" value="F:DNA binding"/>
    <property type="evidence" value="ECO:0007669"/>
    <property type="project" value="UniProtKB-KW"/>
</dbReference>
<proteinExistence type="inferred from homology"/>
<dbReference type="Pfam" id="PF05491">
    <property type="entry name" value="WHD_RuvB"/>
    <property type="match status" value="1"/>
</dbReference>
<evidence type="ECO:0000259" key="9">
    <source>
        <dbReference type="SMART" id="SM00382"/>
    </source>
</evidence>
<dbReference type="NCBIfam" id="TIGR00635">
    <property type="entry name" value="ruvB"/>
    <property type="match status" value="1"/>
</dbReference>
<dbReference type="Pfam" id="PF05496">
    <property type="entry name" value="RuvB_N"/>
    <property type="match status" value="1"/>
</dbReference>
<dbReference type="InterPro" id="IPR027417">
    <property type="entry name" value="P-loop_NTPase"/>
</dbReference>
<dbReference type="InterPro" id="IPR004605">
    <property type="entry name" value="DNA_helicase_Holl-junc_RuvB"/>
</dbReference>
<dbReference type="Gene3D" id="3.40.50.300">
    <property type="entry name" value="P-loop containing nucleotide triphosphate hydrolases"/>
    <property type="match status" value="1"/>
</dbReference>
<keyword evidence="1" id="KW-0963">Cytoplasm</keyword>
<dbReference type="PANTHER" id="PTHR42848">
    <property type="match status" value="1"/>
</dbReference>
<organism evidence="10 11">
    <name type="scientific">Candidatus Uhrbacteria bacterium RIFCSPLOWO2_02_FULL_48_12</name>
    <dbReference type="NCBI Taxonomy" id="1802407"/>
    <lineage>
        <taxon>Bacteria</taxon>
        <taxon>Candidatus Uhriibacteriota</taxon>
    </lineage>
</organism>
<dbReference type="SMART" id="SM00382">
    <property type="entry name" value="AAA"/>
    <property type="match status" value="1"/>
</dbReference>
<dbReference type="InterPro" id="IPR008824">
    <property type="entry name" value="RuvB-like_N"/>
</dbReference>
<dbReference type="InterPro" id="IPR003593">
    <property type="entry name" value="AAA+_ATPase"/>
</dbReference>
<dbReference type="InterPro" id="IPR036390">
    <property type="entry name" value="WH_DNA-bd_sf"/>
</dbReference>
<keyword evidence="10" id="KW-0347">Helicase</keyword>
<keyword evidence="8" id="KW-0234">DNA repair</keyword>
<dbReference type="Gene3D" id="1.10.10.10">
    <property type="entry name" value="Winged helix-like DNA-binding domain superfamily/Winged helix DNA-binding domain"/>
    <property type="match status" value="1"/>
</dbReference>
<keyword evidence="7" id="KW-0233">DNA recombination</keyword>
<keyword evidence="2" id="KW-0547">Nucleotide-binding</keyword>
<dbReference type="CDD" id="cd00009">
    <property type="entry name" value="AAA"/>
    <property type="match status" value="1"/>
</dbReference>
<dbReference type="GO" id="GO:0016787">
    <property type="term" value="F:hydrolase activity"/>
    <property type="evidence" value="ECO:0007669"/>
    <property type="project" value="UniProtKB-KW"/>
</dbReference>
<dbReference type="InterPro" id="IPR008823">
    <property type="entry name" value="RuvB_wg_C"/>
</dbReference>
<evidence type="ECO:0000256" key="5">
    <source>
        <dbReference type="ARBA" id="ARBA00022840"/>
    </source>
</evidence>
<dbReference type="GO" id="GO:0009378">
    <property type="term" value="F:four-way junction helicase activity"/>
    <property type="evidence" value="ECO:0007669"/>
    <property type="project" value="InterPro"/>
</dbReference>
<dbReference type="InterPro" id="IPR036388">
    <property type="entry name" value="WH-like_DNA-bd_sf"/>
</dbReference>
<evidence type="ECO:0000256" key="4">
    <source>
        <dbReference type="ARBA" id="ARBA00022801"/>
    </source>
</evidence>
<feature type="domain" description="AAA+ ATPase" evidence="9">
    <location>
        <begin position="52"/>
        <end position="186"/>
    </location>
</feature>
<evidence type="ECO:0000313" key="10">
    <source>
        <dbReference type="EMBL" id="OGL87174.1"/>
    </source>
</evidence>
<keyword evidence="5" id="KW-0067">ATP-binding</keyword>
<dbReference type="SUPFAM" id="SSF52540">
    <property type="entry name" value="P-loop containing nucleoside triphosphate hydrolases"/>
    <property type="match status" value="1"/>
</dbReference>
<sequence>MSDRIIKPEANKEDDQLDTTLRPKTLKDYVGQEKIKENLKVFMAAAKKRQEPLEHILLYGSPGLGKTTLAHIIAREMDANIRVTSGPALAKAGDLAAILTNLQDHDILFIDEVHRLNKVIEEVLYPAMEDYALDIILGKGPSARTLRLDLPKFTIIGATTKVSLLSAPLRDRFGVTYRLNFYELPDIEKIVDRSASILSVPIEKPAVAAIAERARRTPRVANRLLKRVRDFAEVKGDGKITEPVAREAWEMLDVDAYGLDDVDRRILKIIIEKFGGGPVGLNTIAAATAEEMA</sequence>
<dbReference type="SUPFAM" id="SSF46785">
    <property type="entry name" value="Winged helix' DNA-binding domain"/>
    <property type="match status" value="1"/>
</dbReference>
<dbReference type="Proteomes" id="UP000178723">
    <property type="component" value="Unassembled WGS sequence"/>
</dbReference>
<evidence type="ECO:0000256" key="6">
    <source>
        <dbReference type="ARBA" id="ARBA00023125"/>
    </source>
</evidence>
<dbReference type="EMBL" id="MGEP01000036">
    <property type="protein sequence ID" value="OGL87174.1"/>
    <property type="molecule type" value="Genomic_DNA"/>
</dbReference>
<accession>A0A1F7VB18</accession>
<dbReference type="STRING" id="1802407.A3I40_00800"/>
<evidence type="ECO:0000256" key="2">
    <source>
        <dbReference type="ARBA" id="ARBA00022741"/>
    </source>
</evidence>
<dbReference type="GO" id="GO:0006281">
    <property type="term" value="P:DNA repair"/>
    <property type="evidence" value="ECO:0007669"/>
    <property type="project" value="UniProtKB-KW"/>
</dbReference>
<keyword evidence="6" id="KW-0238">DNA-binding</keyword>
<reference evidence="10 11" key="1">
    <citation type="journal article" date="2016" name="Nat. Commun.">
        <title>Thousands of microbial genomes shed light on interconnected biogeochemical processes in an aquifer system.</title>
        <authorList>
            <person name="Anantharaman K."/>
            <person name="Brown C.T."/>
            <person name="Hug L.A."/>
            <person name="Sharon I."/>
            <person name="Castelle C.J."/>
            <person name="Probst A.J."/>
            <person name="Thomas B.C."/>
            <person name="Singh A."/>
            <person name="Wilkins M.J."/>
            <person name="Karaoz U."/>
            <person name="Brodie E.L."/>
            <person name="Williams K.H."/>
            <person name="Hubbard S.S."/>
            <person name="Banfield J.F."/>
        </authorList>
    </citation>
    <scope>NUCLEOTIDE SEQUENCE [LARGE SCALE GENOMIC DNA]</scope>
</reference>
<comment type="caution">
    <text evidence="10">The sequence shown here is derived from an EMBL/GenBank/DDBJ whole genome shotgun (WGS) entry which is preliminary data.</text>
</comment>
<dbReference type="AlphaFoldDB" id="A0A1F7VB18"/>
<protein>
    <submittedName>
        <fullName evidence="10">Holliday junction DNA helicase RuvB</fullName>
    </submittedName>
</protein>
<keyword evidence="3" id="KW-0227">DNA damage</keyword>
<evidence type="ECO:0000256" key="1">
    <source>
        <dbReference type="ARBA" id="ARBA00022490"/>
    </source>
</evidence>
<name>A0A1F7VB18_9BACT</name>
<evidence type="ECO:0000256" key="3">
    <source>
        <dbReference type="ARBA" id="ARBA00022763"/>
    </source>
</evidence>
<dbReference type="NCBIfam" id="NF000868">
    <property type="entry name" value="PRK00080.1"/>
    <property type="match status" value="1"/>
</dbReference>
<dbReference type="HAMAP" id="MF_00016">
    <property type="entry name" value="DNA_HJ_migration_RuvB"/>
    <property type="match status" value="1"/>
</dbReference>
<keyword evidence="4" id="KW-0378">Hydrolase</keyword>
<dbReference type="InterPro" id="IPR041445">
    <property type="entry name" value="AAA_lid_4"/>
</dbReference>
<dbReference type="Gene3D" id="1.10.8.60">
    <property type="match status" value="1"/>
</dbReference>
<evidence type="ECO:0000313" key="11">
    <source>
        <dbReference type="Proteomes" id="UP000178723"/>
    </source>
</evidence>
<gene>
    <name evidence="10" type="ORF">A3I40_00800</name>
</gene>
<feature type="non-terminal residue" evidence="10">
    <location>
        <position position="293"/>
    </location>
</feature>
<dbReference type="GO" id="GO:0006310">
    <property type="term" value="P:DNA recombination"/>
    <property type="evidence" value="ECO:0007669"/>
    <property type="project" value="UniProtKB-KW"/>
</dbReference>
<dbReference type="Pfam" id="PF17864">
    <property type="entry name" value="AAA_lid_4"/>
    <property type="match status" value="1"/>
</dbReference>